<sequence length="32" mass="3573">MLSFYEGLKVSLPFCTQMQKIPTASPNFSPLP</sequence>
<protein>
    <submittedName>
        <fullName evidence="1">Uncharacterized protein</fullName>
    </submittedName>
</protein>
<name>A4C872_9GAMM</name>
<reference evidence="1 2" key="1">
    <citation type="submission" date="2006-02" db="EMBL/GenBank/DDBJ databases">
        <authorList>
            <person name="Moran M.A."/>
            <person name="Kjelleberg S."/>
            <person name="Egan S."/>
            <person name="Saunders N."/>
            <person name="Thomas T."/>
            <person name="Ferriera S."/>
            <person name="Johnson J."/>
            <person name="Kravitz S."/>
            <person name="Halpern A."/>
            <person name="Remington K."/>
            <person name="Beeson K."/>
            <person name="Tran B."/>
            <person name="Rogers Y.-H."/>
            <person name="Friedman R."/>
            <person name="Venter J.C."/>
        </authorList>
    </citation>
    <scope>NUCLEOTIDE SEQUENCE [LARGE SCALE GENOMIC DNA]</scope>
    <source>
        <strain evidence="1 2">D2</strain>
    </source>
</reference>
<dbReference type="HOGENOM" id="CLU_3390966_0_0_6"/>
<dbReference type="EMBL" id="AAOH01000003">
    <property type="protein sequence ID" value="EAR28787.1"/>
    <property type="molecule type" value="Genomic_DNA"/>
</dbReference>
<comment type="caution">
    <text evidence="1">The sequence shown here is derived from an EMBL/GenBank/DDBJ whole genome shotgun (WGS) entry which is preliminary data.</text>
</comment>
<dbReference type="Proteomes" id="UP000006201">
    <property type="component" value="Unassembled WGS sequence"/>
</dbReference>
<accession>A4C872</accession>
<dbReference type="AlphaFoldDB" id="A4C872"/>
<evidence type="ECO:0000313" key="1">
    <source>
        <dbReference type="EMBL" id="EAR28787.1"/>
    </source>
</evidence>
<keyword evidence="2" id="KW-1185">Reference proteome</keyword>
<evidence type="ECO:0000313" key="2">
    <source>
        <dbReference type="Proteomes" id="UP000006201"/>
    </source>
</evidence>
<organism evidence="1 2">
    <name type="scientific">Pseudoalteromonas tunicata D2</name>
    <dbReference type="NCBI Taxonomy" id="87626"/>
    <lineage>
        <taxon>Bacteria</taxon>
        <taxon>Pseudomonadati</taxon>
        <taxon>Pseudomonadota</taxon>
        <taxon>Gammaproteobacteria</taxon>
        <taxon>Alteromonadales</taxon>
        <taxon>Pseudoalteromonadaceae</taxon>
        <taxon>Pseudoalteromonas</taxon>
    </lineage>
</organism>
<proteinExistence type="predicted"/>
<dbReference type="STRING" id="87626.PTD2_07084"/>
<gene>
    <name evidence="1" type="ORF">PTD2_07084</name>
</gene>